<keyword evidence="4" id="KW-0732">Signal</keyword>
<reference evidence="6" key="1">
    <citation type="submission" date="2021-01" db="EMBL/GenBank/DDBJ databases">
        <authorList>
            <person name="Kaushik A."/>
        </authorList>
    </citation>
    <scope>NUCLEOTIDE SEQUENCE</scope>
    <source>
        <strain evidence="6">AG3-T5</strain>
    </source>
</reference>
<feature type="region of interest" description="Disordered" evidence="3">
    <location>
        <begin position="135"/>
        <end position="216"/>
    </location>
</feature>
<name>A0A8H3AYB7_9AGAM</name>
<evidence type="ECO:0000256" key="1">
    <source>
        <dbReference type="ARBA" id="ARBA00022669"/>
    </source>
</evidence>
<dbReference type="AlphaFoldDB" id="A0A8H3AYB7"/>
<keyword evidence="2" id="KW-0843">Virulence</keyword>
<feature type="chain" id="PRO_5034392972" description="LysM domain-containing protein" evidence="4">
    <location>
        <begin position="18"/>
        <end position="216"/>
    </location>
</feature>
<keyword evidence="1" id="KW-0147">Chitin-binding</keyword>
<organism evidence="6 7">
    <name type="scientific">Rhizoctonia solani</name>
    <dbReference type="NCBI Taxonomy" id="456999"/>
    <lineage>
        <taxon>Eukaryota</taxon>
        <taxon>Fungi</taxon>
        <taxon>Dikarya</taxon>
        <taxon>Basidiomycota</taxon>
        <taxon>Agaricomycotina</taxon>
        <taxon>Agaricomycetes</taxon>
        <taxon>Cantharellales</taxon>
        <taxon>Ceratobasidiaceae</taxon>
        <taxon>Rhizoctonia</taxon>
    </lineage>
</organism>
<dbReference type="CDD" id="cd00118">
    <property type="entry name" value="LysM"/>
    <property type="match status" value="1"/>
</dbReference>
<evidence type="ECO:0000313" key="7">
    <source>
        <dbReference type="Proteomes" id="UP000663841"/>
    </source>
</evidence>
<gene>
    <name evidence="6" type="ORF">RDB_LOCUS104633</name>
</gene>
<comment type="caution">
    <text evidence="6">The sequence shown here is derived from an EMBL/GenBank/DDBJ whole genome shotgun (WGS) entry which is preliminary data.</text>
</comment>
<dbReference type="InterPro" id="IPR018392">
    <property type="entry name" value="LysM"/>
</dbReference>
<dbReference type="InterPro" id="IPR052210">
    <property type="entry name" value="LysM1-like"/>
</dbReference>
<accession>A0A8H3AYB7</accession>
<feature type="compositionally biased region" description="Acidic residues" evidence="3">
    <location>
        <begin position="200"/>
        <end position="216"/>
    </location>
</feature>
<evidence type="ECO:0000259" key="5">
    <source>
        <dbReference type="PROSITE" id="PS51782"/>
    </source>
</evidence>
<dbReference type="PANTHER" id="PTHR34997:SF1">
    <property type="entry name" value="PEPTIDOGLYCAN-BINDING LYSIN DOMAIN"/>
    <property type="match status" value="1"/>
</dbReference>
<dbReference type="InterPro" id="IPR036779">
    <property type="entry name" value="LysM_dom_sf"/>
</dbReference>
<dbReference type="SUPFAM" id="SSF54106">
    <property type="entry name" value="LysM domain"/>
    <property type="match status" value="2"/>
</dbReference>
<feature type="signal peptide" evidence="4">
    <location>
        <begin position="1"/>
        <end position="17"/>
    </location>
</feature>
<dbReference type="Proteomes" id="UP000663841">
    <property type="component" value="Unassembled WGS sequence"/>
</dbReference>
<evidence type="ECO:0000256" key="3">
    <source>
        <dbReference type="SAM" id="MobiDB-lite"/>
    </source>
</evidence>
<sequence>MFTKILVASALTSAAFATECTRTYTVKEGDWCNTISQAQNVSTYQLSTVNADKINDACTNLEIGQVLCLGTKGQDCTTTYNVVKDDTCDKIIMSAGINATMLYTNNPQIDEYCSNILIGQVLCVANEHLSPKEVSGRQYGASEGEQAGLPSPTPFPEAKVKVKEATPSNSNSTSTYRNPDTPNSTPESKEPNVPSPGTGGDDDNLPECEDPNDDGF</sequence>
<feature type="compositionally biased region" description="Polar residues" evidence="3">
    <location>
        <begin position="166"/>
        <end position="186"/>
    </location>
</feature>
<dbReference type="EMBL" id="CAJMWW010000102">
    <property type="protein sequence ID" value="CAE6443538.1"/>
    <property type="molecule type" value="Genomic_DNA"/>
</dbReference>
<feature type="domain" description="LysM" evidence="5">
    <location>
        <begin position="22"/>
        <end position="69"/>
    </location>
</feature>
<dbReference type="SMART" id="SM00257">
    <property type="entry name" value="LysM"/>
    <property type="match status" value="2"/>
</dbReference>
<feature type="domain" description="LysM" evidence="5">
    <location>
        <begin position="78"/>
        <end position="124"/>
    </location>
</feature>
<protein>
    <recommendedName>
        <fullName evidence="5">LysM domain-containing protein</fullName>
    </recommendedName>
</protein>
<dbReference type="PANTHER" id="PTHR34997">
    <property type="entry name" value="AM15"/>
    <property type="match status" value="1"/>
</dbReference>
<dbReference type="Pfam" id="PF01476">
    <property type="entry name" value="LysM"/>
    <property type="match status" value="2"/>
</dbReference>
<evidence type="ECO:0000313" key="6">
    <source>
        <dbReference type="EMBL" id="CAE6443538.1"/>
    </source>
</evidence>
<evidence type="ECO:0000256" key="4">
    <source>
        <dbReference type="SAM" id="SignalP"/>
    </source>
</evidence>
<dbReference type="Gene3D" id="3.10.350.10">
    <property type="entry name" value="LysM domain"/>
    <property type="match status" value="2"/>
</dbReference>
<proteinExistence type="predicted"/>
<evidence type="ECO:0000256" key="2">
    <source>
        <dbReference type="ARBA" id="ARBA00023026"/>
    </source>
</evidence>
<dbReference type="PROSITE" id="PS51782">
    <property type="entry name" value="LYSM"/>
    <property type="match status" value="2"/>
</dbReference>
<dbReference type="GO" id="GO:0008061">
    <property type="term" value="F:chitin binding"/>
    <property type="evidence" value="ECO:0007669"/>
    <property type="project" value="UniProtKB-KW"/>
</dbReference>